<protein>
    <submittedName>
        <fullName evidence="2">Primosomal protein DnaI</fullName>
    </submittedName>
</protein>
<name>A0ABT9VGX5_9BACI</name>
<dbReference type="EMBL" id="JAUSTQ010000009">
    <property type="protein sequence ID" value="MDQ0160207.1"/>
    <property type="molecule type" value="Genomic_DNA"/>
</dbReference>
<dbReference type="SUPFAM" id="SSF52540">
    <property type="entry name" value="P-loop containing nucleoside triphosphate hydrolases"/>
    <property type="match status" value="1"/>
</dbReference>
<accession>A0ABT9VGX5</accession>
<dbReference type="Pfam" id="PF01695">
    <property type="entry name" value="IstB_IS21"/>
    <property type="match status" value="1"/>
</dbReference>
<dbReference type="CDD" id="cd00009">
    <property type="entry name" value="AAA"/>
    <property type="match status" value="1"/>
</dbReference>
<evidence type="ECO:0000313" key="3">
    <source>
        <dbReference type="Proteomes" id="UP001224359"/>
    </source>
</evidence>
<evidence type="ECO:0000313" key="2">
    <source>
        <dbReference type="EMBL" id="MDQ0160207.1"/>
    </source>
</evidence>
<comment type="caution">
    <text evidence="2">The sequence shown here is derived from an EMBL/GenBank/DDBJ whole genome shotgun (WGS) entry which is preliminary data.</text>
</comment>
<dbReference type="Pfam" id="PF07319">
    <property type="entry name" value="DnaI_N"/>
    <property type="match status" value="1"/>
</dbReference>
<organism evidence="2 3">
    <name type="scientific">Alkalibacillus salilacus</name>
    <dbReference type="NCBI Taxonomy" id="284582"/>
    <lineage>
        <taxon>Bacteria</taxon>
        <taxon>Bacillati</taxon>
        <taxon>Bacillota</taxon>
        <taxon>Bacilli</taxon>
        <taxon>Bacillales</taxon>
        <taxon>Bacillaceae</taxon>
        <taxon>Alkalibacillus</taxon>
    </lineage>
</organism>
<dbReference type="NCBIfam" id="NF006505">
    <property type="entry name" value="PRK08939.1"/>
    <property type="match status" value="1"/>
</dbReference>
<dbReference type="PANTHER" id="PTHR30050">
    <property type="entry name" value="CHROMOSOMAL REPLICATION INITIATOR PROTEIN DNAA"/>
    <property type="match status" value="1"/>
</dbReference>
<dbReference type="RefSeq" id="WP_306977282.1">
    <property type="nucleotide sequence ID" value="NZ_JAUSTQ010000009.1"/>
</dbReference>
<dbReference type="InterPro" id="IPR027417">
    <property type="entry name" value="P-loop_NTPase"/>
</dbReference>
<gene>
    <name evidence="2" type="ORF">J2S77_002209</name>
</gene>
<dbReference type="InterPro" id="IPR002611">
    <property type="entry name" value="IstB_ATP-bd"/>
</dbReference>
<evidence type="ECO:0000259" key="1">
    <source>
        <dbReference type="SMART" id="SM00382"/>
    </source>
</evidence>
<dbReference type="PANTHER" id="PTHR30050:SF8">
    <property type="entry name" value="PRIMOSOMAL PROTEIN DNAI"/>
    <property type="match status" value="1"/>
</dbReference>
<dbReference type="Gene3D" id="3.40.50.300">
    <property type="entry name" value="P-loop containing nucleotide triphosphate hydrolases"/>
    <property type="match status" value="1"/>
</dbReference>
<keyword evidence="3" id="KW-1185">Reference proteome</keyword>
<dbReference type="InterPro" id="IPR003593">
    <property type="entry name" value="AAA+_ATPase"/>
</dbReference>
<dbReference type="Proteomes" id="UP001224359">
    <property type="component" value="Unassembled WGS sequence"/>
</dbReference>
<dbReference type="InterPro" id="IPR009928">
    <property type="entry name" value="DnaI_N"/>
</dbReference>
<sequence length="311" mass="36165">MEPIQSALNNWLKNNENFQTSMNDMREKILKSDRVQALLADHPELTQPQIDQQLMKLYEYDYQSLNCEKCPSLESCINVIPGYVPEAQVQNGRIKLIYHECQRKQKEIQMEKQRSFVQSLHMPKDIHEASFSQIKLDVNGRSEALKKIQQFFKDSQTQLPQKGLYLHGSFGVGKTYLLGALAQELATEQIDTMFIYMPEFVREMKASISDSTINEKIERFKRASVLVFDDIGAEYSSAWFRDEVLGAILQFRMMERLPVFFTSNYDLKELELMFSKVGKSDLEEVKAARIMERIRQVSEPIEVTGDNHRDL</sequence>
<feature type="domain" description="AAA+ ATPase" evidence="1">
    <location>
        <begin position="160"/>
        <end position="288"/>
    </location>
</feature>
<dbReference type="SMART" id="SM00382">
    <property type="entry name" value="AAA"/>
    <property type="match status" value="1"/>
</dbReference>
<reference evidence="2 3" key="1">
    <citation type="submission" date="2023-07" db="EMBL/GenBank/DDBJ databases">
        <title>Genomic Encyclopedia of Type Strains, Phase IV (KMG-IV): sequencing the most valuable type-strain genomes for metagenomic binning, comparative biology and taxonomic classification.</title>
        <authorList>
            <person name="Goeker M."/>
        </authorList>
    </citation>
    <scope>NUCLEOTIDE SEQUENCE [LARGE SCALE GENOMIC DNA]</scope>
    <source>
        <strain evidence="2 3">DSM 16460</strain>
    </source>
</reference>
<proteinExistence type="predicted"/>